<evidence type="ECO:0000313" key="2">
    <source>
        <dbReference type="EMBL" id="CAF1342652.1"/>
    </source>
</evidence>
<proteinExistence type="predicted"/>
<dbReference type="Proteomes" id="UP000663854">
    <property type="component" value="Unassembled WGS sequence"/>
</dbReference>
<dbReference type="PROSITE" id="PS50181">
    <property type="entry name" value="FBOX"/>
    <property type="match status" value="1"/>
</dbReference>
<dbReference type="EMBL" id="CAJNOH010003613">
    <property type="protein sequence ID" value="CAF1342652.1"/>
    <property type="molecule type" value="Genomic_DNA"/>
</dbReference>
<keyword evidence="5" id="KW-1185">Reference proteome</keyword>
<feature type="domain" description="F-box" evidence="1">
    <location>
        <begin position="1"/>
        <end position="52"/>
    </location>
</feature>
<evidence type="ECO:0000313" key="5">
    <source>
        <dbReference type="Proteomes" id="UP000663870"/>
    </source>
</evidence>
<dbReference type="SUPFAM" id="SSF49899">
    <property type="entry name" value="Concanavalin A-like lectins/glucanases"/>
    <property type="match status" value="1"/>
</dbReference>
<dbReference type="InterPro" id="IPR036047">
    <property type="entry name" value="F-box-like_dom_sf"/>
</dbReference>
<dbReference type="Gene3D" id="2.60.120.200">
    <property type="match status" value="1"/>
</dbReference>
<dbReference type="InterPro" id="IPR001810">
    <property type="entry name" value="F-box_dom"/>
</dbReference>
<reference evidence="2" key="1">
    <citation type="submission" date="2021-02" db="EMBL/GenBank/DDBJ databases">
        <authorList>
            <person name="Nowell W R."/>
        </authorList>
    </citation>
    <scope>NUCLEOTIDE SEQUENCE</scope>
</reference>
<dbReference type="Gene3D" id="1.20.1280.50">
    <property type="match status" value="1"/>
</dbReference>
<dbReference type="AlphaFoldDB" id="A0A815GT00"/>
<dbReference type="SUPFAM" id="SSF81383">
    <property type="entry name" value="F-box domain"/>
    <property type="match status" value="1"/>
</dbReference>
<comment type="caution">
    <text evidence="2">The sequence shown here is derived from an EMBL/GenBank/DDBJ whole genome shotgun (WGS) entry which is preliminary data.</text>
</comment>
<evidence type="ECO:0000259" key="1">
    <source>
        <dbReference type="PROSITE" id="PS50181"/>
    </source>
</evidence>
<dbReference type="Pfam" id="PF13385">
    <property type="entry name" value="Laminin_G_3"/>
    <property type="match status" value="1"/>
</dbReference>
<protein>
    <recommendedName>
        <fullName evidence="1">F-box domain-containing protein</fullName>
    </recommendedName>
</protein>
<name>A0A815GT00_9BILA</name>
<dbReference type="InterPro" id="IPR013320">
    <property type="entry name" value="ConA-like_dom_sf"/>
</dbReference>
<dbReference type="Proteomes" id="UP000663870">
    <property type="component" value="Unassembled WGS sequence"/>
</dbReference>
<organism evidence="2 4">
    <name type="scientific">Rotaria sordida</name>
    <dbReference type="NCBI Taxonomy" id="392033"/>
    <lineage>
        <taxon>Eukaryota</taxon>
        <taxon>Metazoa</taxon>
        <taxon>Spiralia</taxon>
        <taxon>Gnathifera</taxon>
        <taxon>Rotifera</taxon>
        <taxon>Eurotatoria</taxon>
        <taxon>Bdelloidea</taxon>
        <taxon>Philodinida</taxon>
        <taxon>Philodinidae</taxon>
        <taxon>Rotaria</taxon>
    </lineage>
</organism>
<evidence type="ECO:0000313" key="3">
    <source>
        <dbReference type="EMBL" id="CAF1597663.1"/>
    </source>
</evidence>
<evidence type="ECO:0000313" key="4">
    <source>
        <dbReference type="Proteomes" id="UP000663854"/>
    </source>
</evidence>
<sequence length="313" mass="36839">MVTINSLPPEVLTNILNRIPILSELFSISTTCRLWHSVIIDEWFLQQRFERFKKENSIGHWKFEDASHIGHDSSGYTKNNYSIIGQPIQSNCFLGKSIQLDGQSMITIPVKDLARYQTDYFAMSCWIYCNKTFSTEWQVAVGSWYDWKNSWFHLGFYGQETLHNQILISNTHQYQFNCHSKTKIQTKRWYHVVIQVSREKQEIYIDGKREGQLDMTDPNNRSEIWSHPMSRTEKWEDMQMDMPHALCIGSKSSESFPRTFWHGQVADVCICTKWFHPKEIQAIYQSKVTIDKVNFGKFVVNNIIENPSDQNEI</sequence>
<gene>
    <name evidence="3" type="ORF">JXQ802_LOCUS47927</name>
    <name evidence="2" type="ORF">PYM288_LOCUS31975</name>
</gene>
<dbReference type="EMBL" id="CAJNOL010004966">
    <property type="protein sequence ID" value="CAF1597663.1"/>
    <property type="molecule type" value="Genomic_DNA"/>
</dbReference>
<accession>A0A815GT00</accession>
<dbReference type="Pfam" id="PF12937">
    <property type="entry name" value="F-box-like"/>
    <property type="match status" value="1"/>
</dbReference>
<dbReference type="SMART" id="SM00256">
    <property type="entry name" value="FBOX"/>
    <property type="match status" value="1"/>
</dbReference>